<dbReference type="PANTHER" id="PTHR42998">
    <property type="entry name" value="TYPE I RESTRICTION ENZYME HINDVIIP M PROTEIN-RELATED"/>
    <property type="match status" value="1"/>
</dbReference>
<keyword evidence="10" id="KW-0614">Plasmid</keyword>
<dbReference type="EC" id="2.1.1.72" evidence="2"/>
<proteinExistence type="inferred from homology"/>
<dbReference type="GO" id="GO:0009307">
    <property type="term" value="P:DNA restriction-modification system"/>
    <property type="evidence" value="ECO:0007669"/>
    <property type="project" value="UniProtKB-KW"/>
</dbReference>
<evidence type="ECO:0000256" key="7">
    <source>
        <dbReference type="ARBA" id="ARBA00047942"/>
    </source>
</evidence>
<reference evidence="10" key="1">
    <citation type="submission" date="2017-12" db="EMBL/GenBank/DDBJ databases">
        <authorList>
            <person name="Martens C."/>
            <person name="Dahlstrom E."/>
            <person name="Barbian K."/>
            <person name="Sykora L."/>
            <person name="Ricklefs S."/>
            <person name="Bruno D."/>
            <person name="Anzick I."/>
            <person name="Myles I."/>
            <person name="Datta S.K."/>
        </authorList>
    </citation>
    <scope>NUCLEOTIDE SEQUENCE</scope>
    <source>
        <strain evidence="10">AD2</strain>
        <plasmid evidence="10">p4-AD2</plasmid>
    </source>
</reference>
<gene>
    <name evidence="10" type="ORF">RADP37_04909</name>
</gene>
<evidence type="ECO:0000259" key="9">
    <source>
        <dbReference type="Pfam" id="PF12161"/>
    </source>
</evidence>
<dbReference type="PROSITE" id="PS00092">
    <property type="entry name" value="N6_MTASE"/>
    <property type="match status" value="1"/>
</dbReference>
<dbReference type="REBASE" id="371659">
    <property type="entry name" value="M.RmuAD2ORF4909P"/>
</dbReference>
<evidence type="ECO:0000256" key="1">
    <source>
        <dbReference type="ARBA" id="ARBA00006594"/>
    </source>
</evidence>
<comment type="similarity">
    <text evidence="1">Belongs to the N(4)/N(6)-methyltransferase family.</text>
</comment>
<protein>
    <recommendedName>
        <fullName evidence="2">site-specific DNA-methyltransferase (adenine-specific)</fullName>
        <ecNumber evidence="2">2.1.1.72</ecNumber>
    </recommendedName>
</protein>
<dbReference type="InterPro" id="IPR003356">
    <property type="entry name" value="DNA_methylase_A-5"/>
</dbReference>
<keyword evidence="6" id="KW-0680">Restriction system</keyword>
<dbReference type="InterPro" id="IPR052916">
    <property type="entry name" value="Type-I_RE_MTase_Subunit"/>
</dbReference>
<dbReference type="EMBL" id="CP025185">
    <property type="protein sequence ID" value="AWV20100.1"/>
    <property type="molecule type" value="Genomic_DNA"/>
</dbReference>
<dbReference type="SUPFAM" id="SSF53335">
    <property type="entry name" value="S-adenosyl-L-methionine-dependent methyltransferases"/>
    <property type="match status" value="1"/>
</dbReference>
<dbReference type="GO" id="GO:0008170">
    <property type="term" value="F:N-methyltransferase activity"/>
    <property type="evidence" value="ECO:0007669"/>
    <property type="project" value="InterPro"/>
</dbReference>
<evidence type="ECO:0000256" key="5">
    <source>
        <dbReference type="ARBA" id="ARBA00022691"/>
    </source>
</evidence>
<keyword evidence="5" id="KW-0949">S-adenosyl-L-methionine</keyword>
<dbReference type="Pfam" id="PF12161">
    <property type="entry name" value="HsdM_N"/>
    <property type="match status" value="1"/>
</dbReference>
<accession>A0A4Y1MQZ5</accession>
<dbReference type="InterPro" id="IPR029063">
    <property type="entry name" value="SAM-dependent_MTases_sf"/>
</dbReference>
<dbReference type="GO" id="GO:0009007">
    <property type="term" value="F:site-specific DNA-methyltransferase (adenine-specific) activity"/>
    <property type="evidence" value="ECO:0007669"/>
    <property type="project" value="UniProtKB-EC"/>
</dbReference>
<keyword evidence="3" id="KW-0489">Methyltransferase</keyword>
<sequence length="532" mass="59243">MARGRKPKADGNGTAAKKMDFEVTLWAAADKLRGNMDAAEYKHVALGLIFLKYISDRFEERRAEILADPDTPDDLRQELTEERDAYTAENVFWVPEKARWEFLKANATSTDPTIGALIDGAMLALEAENPSLKGVLTKNYARPELDQTKLGEVIKLFSDLAFRDAHHGQDVLGRVYEYFLGQFAIAEGKRGGQFYTAGCVVQLLVEMLQPFKGRVYDPCCGSGGMFVQSERFVAAHGGGRDDVSVFGQESNPTTWRLAKMNLAIRGIEANLGSKWADTFHEDLHPGLKADFVLANPPFNDSDWGGERLRSGDRWQYGVPPAGNANFAWVQHFIHHLAPHGYAGFVLANGALSSQQSGEGEIRRAIVDADLVDCIVSLPGQLFFTTQIPVSLWFLTRDKSNGLVRDMKLRDRRRETLFIDARGLGTMESRTLKVLTNDDVERVAGTYHAWRETGGRYADVPGFARSATTDEIVAQDFVLTPGRYVGTAETDTDEEPFEKRMEKLTAELRDQLSQGTKLDERIRQALTGLGHGW</sequence>
<dbReference type="GO" id="GO:0032259">
    <property type="term" value="P:methylation"/>
    <property type="evidence" value="ECO:0007669"/>
    <property type="project" value="UniProtKB-KW"/>
</dbReference>
<dbReference type="InterPro" id="IPR038333">
    <property type="entry name" value="T1MK-like_N_sf"/>
</dbReference>
<dbReference type="GO" id="GO:0003677">
    <property type="term" value="F:DNA binding"/>
    <property type="evidence" value="ECO:0007669"/>
    <property type="project" value="InterPro"/>
</dbReference>
<feature type="domain" description="DNA methylase adenine-specific" evidence="8">
    <location>
        <begin position="169"/>
        <end position="490"/>
    </location>
</feature>
<dbReference type="InterPro" id="IPR002052">
    <property type="entry name" value="DNA_methylase_N6_adenine_CS"/>
</dbReference>
<dbReference type="PANTHER" id="PTHR42998:SF1">
    <property type="entry name" value="TYPE I RESTRICTION ENZYME HINDI METHYLASE SUBUNIT"/>
    <property type="match status" value="1"/>
</dbReference>
<evidence type="ECO:0000256" key="6">
    <source>
        <dbReference type="ARBA" id="ARBA00022747"/>
    </source>
</evidence>
<organism evidence="10">
    <name type="scientific">Roseomonas mucosa</name>
    <dbReference type="NCBI Taxonomy" id="207340"/>
    <lineage>
        <taxon>Bacteria</taxon>
        <taxon>Pseudomonadati</taxon>
        <taxon>Pseudomonadota</taxon>
        <taxon>Alphaproteobacteria</taxon>
        <taxon>Acetobacterales</taxon>
        <taxon>Roseomonadaceae</taxon>
        <taxon>Roseomonas</taxon>
    </lineage>
</organism>
<evidence type="ECO:0000256" key="2">
    <source>
        <dbReference type="ARBA" id="ARBA00011900"/>
    </source>
</evidence>
<feature type="domain" description="N6 adenine-specific DNA methyltransferase N-terminal" evidence="9">
    <location>
        <begin position="24"/>
        <end position="157"/>
    </location>
</feature>
<dbReference type="InterPro" id="IPR022749">
    <property type="entry name" value="D12N6_MeTrfase_N"/>
</dbReference>
<evidence type="ECO:0000256" key="4">
    <source>
        <dbReference type="ARBA" id="ARBA00022679"/>
    </source>
</evidence>
<dbReference type="Gene3D" id="1.20.1260.30">
    <property type="match status" value="1"/>
</dbReference>
<evidence type="ECO:0000259" key="8">
    <source>
        <dbReference type="Pfam" id="PF02384"/>
    </source>
</evidence>
<evidence type="ECO:0000313" key="10">
    <source>
        <dbReference type="EMBL" id="AWV20100.1"/>
    </source>
</evidence>
<dbReference type="PRINTS" id="PR00507">
    <property type="entry name" value="N12N6MTFRASE"/>
</dbReference>
<keyword evidence="4" id="KW-0808">Transferase</keyword>
<name>A0A4Y1MQZ5_9PROT</name>
<evidence type="ECO:0000256" key="3">
    <source>
        <dbReference type="ARBA" id="ARBA00022603"/>
    </source>
</evidence>
<comment type="catalytic activity">
    <reaction evidence="7">
        <text>a 2'-deoxyadenosine in DNA + S-adenosyl-L-methionine = an N(6)-methyl-2'-deoxyadenosine in DNA + S-adenosyl-L-homocysteine + H(+)</text>
        <dbReference type="Rhea" id="RHEA:15197"/>
        <dbReference type="Rhea" id="RHEA-COMP:12418"/>
        <dbReference type="Rhea" id="RHEA-COMP:12419"/>
        <dbReference type="ChEBI" id="CHEBI:15378"/>
        <dbReference type="ChEBI" id="CHEBI:57856"/>
        <dbReference type="ChEBI" id="CHEBI:59789"/>
        <dbReference type="ChEBI" id="CHEBI:90615"/>
        <dbReference type="ChEBI" id="CHEBI:90616"/>
        <dbReference type="EC" id="2.1.1.72"/>
    </reaction>
</comment>
<dbReference type="Pfam" id="PF02384">
    <property type="entry name" value="N6_Mtase"/>
    <property type="match status" value="1"/>
</dbReference>
<geneLocation type="plasmid" evidence="10">
    <name>p4-AD2</name>
</geneLocation>
<dbReference type="Gene3D" id="3.40.50.150">
    <property type="entry name" value="Vaccinia Virus protein VP39"/>
    <property type="match status" value="1"/>
</dbReference>
<dbReference type="AlphaFoldDB" id="A0A4Y1MQZ5"/>